<comment type="catalytic activity">
    <reaction evidence="11">
        <text>XTP + H2O = XDP + phosphate + H(+)</text>
        <dbReference type="Rhea" id="RHEA:28406"/>
        <dbReference type="ChEBI" id="CHEBI:15377"/>
        <dbReference type="ChEBI" id="CHEBI:15378"/>
        <dbReference type="ChEBI" id="CHEBI:43474"/>
        <dbReference type="ChEBI" id="CHEBI:59884"/>
        <dbReference type="ChEBI" id="CHEBI:61314"/>
        <dbReference type="EC" id="3.6.1.73"/>
    </reaction>
</comment>
<evidence type="ECO:0000256" key="10">
    <source>
        <dbReference type="ARBA" id="ARBA00048174"/>
    </source>
</evidence>
<evidence type="ECO:0000259" key="12">
    <source>
        <dbReference type="Pfam" id="PF01931"/>
    </source>
</evidence>
<evidence type="ECO:0000256" key="5">
    <source>
        <dbReference type="ARBA" id="ARBA00022801"/>
    </source>
</evidence>
<evidence type="ECO:0000256" key="9">
    <source>
        <dbReference type="ARBA" id="ARBA00038901"/>
    </source>
</evidence>
<accession>A0A7S4NVW0</accession>
<dbReference type="EC" id="3.6.1.73" evidence="9"/>
<dbReference type="FunFam" id="3.90.950.10:FF:000002">
    <property type="entry name" value="Inosine/xanthosine triphosphatase"/>
    <property type="match status" value="1"/>
</dbReference>
<evidence type="ECO:0000256" key="11">
    <source>
        <dbReference type="ARBA" id="ARBA00048781"/>
    </source>
</evidence>
<dbReference type="AlphaFoldDB" id="A0A7S4NVW0"/>
<dbReference type="Pfam" id="PF01931">
    <property type="entry name" value="NTPase_I-T"/>
    <property type="match status" value="1"/>
</dbReference>
<dbReference type="InterPro" id="IPR050299">
    <property type="entry name" value="YjjX_NTPase"/>
</dbReference>
<comment type="cofactor">
    <cofactor evidence="2">
        <name>Mg(2+)</name>
        <dbReference type="ChEBI" id="CHEBI:18420"/>
    </cofactor>
</comment>
<name>A0A7S4NVW0_9EUKA</name>
<dbReference type="GO" id="GO:0006772">
    <property type="term" value="P:thiamine metabolic process"/>
    <property type="evidence" value="ECO:0007669"/>
    <property type="project" value="TreeGrafter"/>
</dbReference>
<sequence>MAQVVVVVGSKNPVKIESVKKGFLAIFPEFADKLVVEGENVPSGVSDQPMSGEETLKGARNRAHGCQKKRPEANFWFGVEGGLEDAPHSPSSLSAFAFIVCLFRDEEGVREGVSRTGTFTLPEEVGKLVRGGMELGEADDVVFKQSNSKQKNGAVGILTNNTLTRATYYEQAVVLSLIPAKNPSLYPPTK</sequence>
<evidence type="ECO:0000256" key="3">
    <source>
        <dbReference type="ARBA" id="ARBA00022723"/>
    </source>
</evidence>
<protein>
    <recommendedName>
        <fullName evidence="9">inosine/xanthosine triphosphatase</fullName>
        <ecNumber evidence="9">3.6.1.73</ecNumber>
    </recommendedName>
</protein>
<dbReference type="GO" id="GO:0000166">
    <property type="term" value="F:nucleotide binding"/>
    <property type="evidence" value="ECO:0007669"/>
    <property type="project" value="UniProtKB-KW"/>
</dbReference>
<dbReference type="GO" id="GO:0009117">
    <property type="term" value="P:nucleotide metabolic process"/>
    <property type="evidence" value="ECO:0007669"/>
    <property type="project" value="UniProtKB-KW"/>
</dbReference>
<keyword evidence="7" id="KW-0546">Nucleotide metabolism</keyword>
<feature type="domain" description="Non-canonical purine NTP phosphatase/PRRC1" evidence="12">
    <location>
        <begin position="9"/>
        <end position="180"/>
    </location>
</feature>
<keyword evidence="3" id="KW-0479">Metal-binding</keyword>
<keyword evidence="4" id="KW-0547">Nucleotide-binding</keyword>
<dbReference type="PANTHER" id="PTHR34699">
    <property type="match status" value="1"/>
</dbReference>
<evidence type="ECO:0000256" key="8">
    <source>
        <dbReference type="ARBA" id="ARBA00023211"/>
    </source>
</evidence>
<dbReference type="GO" id="GO:0046872">
    <property type="term" value="F:metal ion binding"/>
    <property type="evidence" value="ECO:0007669"/>
    <property type="project" value="UniProtKB-KW"/>
</dbReference>
<evidence type="ECO:0000256" key="2">
    <source>
        <dbReference type="ARBA" id="ARBA00001946"/>
    </source>
</evidence>
<comment type="cofactor">
    <cofactor evidence="1">
        <name>Mn(2+)</name>
        <dbReference type="ChEBI" id="CHEBI:29035"/>
    </cofactor>
</comment>
<dbReference type="HAMAP" id="MF_00648">
    <property type="entry name" value="Non_canon_purine_NTPase_YjjX"/>
    <property type="match status" value="1"/>
</dbReference>
<dbReference type="SUPFAM" id="SSF52972">
    <property type="entry name" value="ITPase-like"/>
    <property type="match status" value="1"/>
</dbReference>
<organism evidence="13">
    <name type="scientific">Paramoeba aestuarina</name>
    <dbReference type="NCBI Taxonomy" id="180227"/>
    <lineage>
        <taxon>Eukaryota</taxon>
        <taxon>Amoebozoa</taxon>
        <taxon>Discosea</taxon>
        <taxon>Flabellinia</taxon>
        <taxon>Dactylopodida</taxon>
        <taxon>Paramoebidae</taxon>
        <taxon>Paramoeba</taxon>
    </lineage>
</organism>
<dbReference type="GO" id="GO:0103023">
    <property type="term" value="F:ITPase activity"/>
    <property type="evidence" value="ECO:0007669"/>
    <property type="project" value="UniProtKB-EC"/>
</dbReference>
<evidence type="ECO:0000256" key="7">
    <source>
        <dbReference type="ARBA" id="ARBA00023080"/>
    </source>
</evidence>
<keyword evidence="6" id="KW-0460">Magnesium</keyword>
<reference evidence="13" key="1">
    <citation type="submission" date="2021-01" db="EMBL/GenBank/DDBJ databases">
        <authorList>
            <person name="Corre E."/>
            <person name="Pelletier E."/>
            <person name="Niang G."/>
            <person name="Scheremetjew M."/>
            <person name="Finn R."/>
            <person name="Kale V."/>
            <person name="Holt S."/>
            <person name="Cochrane G."/>
            <person name="Meng A."/>
            <person name="Brown T."/>
            <person name="Cohen L."/>
        </authorList>
    </citation>
    <scope>NUCLEOTIDE SEQUENCE</scope>
    <source>
        <strain evidence="13">SoJaBio B1-5/56/2</strain>
    </source>
</reference>
<keyword evidence="5" id="KW-0378">Hydrolase</keyword>
<dbReference type="InterPro" id="IPR026533">
    <property type="entry name" value="NTPase/PRRC1"/>
</dbReference>
<dbReference type="EMBL" id="HBKR01022700">
    <property type="protein sequence ID" value="CAE2313201.1"/>
    <property type="molecule type" value="Transcribed_RNA"/>
</dbReference>
<dbReference type="InterPro" id="IPR002786">
    <property type="entry name" value="Non_canon_purine_NTPase"/>
</dbReference>
<dbReference type="Gene3D" id="3.90.950.10">
    <property type="match status" value="1"/>
</dbReference>
<proteinExistence type="inferred from homology"/>
<evidence type="ECO:0000256" key="4">
    <source>
        <dbReference type="ARBA" id="ARBA00022741"/>
    </source>
</evidence>
<evidence type="ECO:0000256" key="6">
    <source>
        <dbReference type="ARBA" id="ARBA00022842"/>
    </source>
</evidence>
<evidence type="ECO:0000256" key="1">
    <source>
        <dbReference type="ARBA" id="ARBA00001936"/>
    </source>
</evidence>
<comment type="catalytic activity">
    <reaction evidence="10">
        <text>ITP + H2O = IDP + phosphate + H(+)</text>
        <dbReference type="Rhea" id="RHEA:28330"/>
        <dbReference type="ChEBI" id="CHEBI:15377"/>
        <dbReference type="ChEBI" id="CHEBI:15378"/>
        <dbReference type="ChEBI" id="CHEBI:43474"/>
        <dbReference type="ChEBI" id="CHEBI:58280"/>
        <dbReference type="ChEBI" id="CHEBI:61402"/>
        <dbReference type="EC" id="3.6.1.73"/>
    </reaction>
</comment>
<dbReference type="PANTHER" id="PTHR34699:SF2">
    <property type="entry name" value="NON-CANONICAL PURINE NTP PHOSPHATASE_PRRC1 DOMAIN-CONTAINING PROTEIN"/>
    <property type="match status" value="1"/>
</dbReference>
<dbReference type="InterPro" id="IPR029001">
    <property type="entry name" value="ITPase-like_fam"/>
</dbReference>
<evidence type="ECO:0000313" key="13">
    <source>
        <dbReference type="EMBL" id="CAE2313201.1"/>
    </source>
</evidence>
<gene>
    <name evidence="13" type="ORF">NAES01612_LOCUS14824</name>
</gene>
<keyword evidence="8" id="KW-0464">Manganese</keyword>